<dbReference type="InterPro" id="IPR000719">
    <property type="entry name" value="Prot_kinase_dom"/>
</dbReference>
<dbReference type="GO" id="GO:0033316">
    <property type="term" value="P:meiotic spindle assembly checkpoint signaling"/>
    <property type="evidence" value="ECO:0007669"/>
    <property type="project" value="Ensembl"/>
</dbReference>
<dbReference type="GO" id="GO:0007094">
    <property type="term" value="P:mitotic spindle assembly checkpoint signaling"/>
    <property type="evidence" value="ECO:0007669"/>
    <property type="project" value="Ensembl"/>
</dbReference>
<evidence type="ECO:0000256" key="4">
    <source>
        <dbReference type="ARBA" id="ARBA00022741"/>
    </source>
</evidence>
<dbReference type="FunFam" id="1.10.510.10:FF:000308">
    <property type="entry name" value="Dual specificity protein kinase TTK"/>
    <property type="match status" value="1"/>
</dbReference>
<dbReference type="OMA" id="PISTPKW"/>
<evidence type="ECO:0000256" key="12">
    <source>
        <dbReference type="PROSITE-ProRule" id="PRU10141"/>
    </source>
</evidence>
<dbReference type="SUPFAM" id="SSF48452">
    <property type="entry name" value="TPR-like"/>
    <property type="match status" value="1"/>
</dbReference>
<keyword evidence="4 12" id="KW-0547">Nucleotide-binding</keyword>
<dbReference type="InterPro" id="IPR008271">
    <property type="entry name" value="Ser/Thr_kinase_AS"/>
</dbReference>
<dbReference type="Ensembl" id="ENSSHBT00005005021.1">
    <property type="protein sequence ID" value="ENSSHBP00005004133.1"/>
    <property type="gene ID" value="ENSSHBG00005003670.1"/>
</dbReference>
<dbReference type="Pfam" id="PF00069">
    <property type="entry name" value="Pkinase"/>
    <property type="match status" value="1"/>
</dbReference>
<dbReference type="GO" id="GO:0004712">
    <property type="term" value="F:protein serine/threonine/tyrosine kinase activity"/>
    <property type="evidence" value="ECO:0007669"/>
    <property type="project" value="UniProtKB-EC"/>
</dbReference>
<evidence type="ECO:0000256" key="10">
    <source>
        <dbReference type="ARBA" id="ARBA00051680"/>
    </source>
</evidence>
<dbReference type="InterPro" id="IPR011009">
    <property type="entry name" value="Kinase-like_dom_sf"/>
</dbReference>
<dbReference type="GO" id="GO:1903096">
    <property type="term" value="P:protein localization to meiotic spindle midzone"/>
    <property type="evidence" value="ECO:0007669"/>
    <property type="project" value="Ensembl"/>
</dbReference>
<dbReference type="GO" id="GO:0004674">
    <property type="term" value="F:protein serine/threonine kinase activity"/>
    <property type="evidence" value="ECO:0007669"/>
    <property type="project" value="UniProtKB-KW"/>
</dbReference>
<dbReference type="FunFam" id="3.30.200.20:FF:000131">
    <property type="entry name" value="Dual specificity protein kinase TTK"/>
    <property type="match status" value="1"/>
</dbReference>
<evidence type="ECO:0000256" key="3">
    <source>
        <dbReference type="ARBA" id="ARBA00022679"/>
    </source>
</evidence>
<dbReference type="InterPro" id="IPR027084">
    <property type="entry name" value="Mps1_cat"/>
</dbReference>
<dbReference type="GO" id="GO:0140273">
    <property type="term" value="P:repair of mitotic kinetochore microtubule attachment defect"/>
    <property type="evidence" value="ECO:0007669"/>
    <property type="project" value="Ensembl"/>
</dbReference>
<reference evidence="15" key="2">
    <citation type="submission" date="2025-08" db="UniProtKB">
        <authorList>
            <consortium name="Ensembl"/>
        </authorList>
    </citation>
    <scope>IDENTIFICATION</scope>
</reference>
<dbReference type="GO" id="GO:0034501">
    <property type="term" value="P:protein localization to kinetochore"/>
    <property type="evidence" value="ECO:0007669"/>
    <property type="project" value="Ensembl"/>
</dbReference>
<dbReference type="GO" id="GO:0005737">
    <property type="term" value="C:cytoplasm"/>
    <property type="evidence" value="ECO:0007669"/>
    <property type="project" value="Ensembl"/>
</dbReference>
<evidence type="ECO:0000256" key="2">
    <source>
        <dbReference type="ARBA" id="ARBA00022527"/>
    </source>
</evidence>
<keyword evidence="3" id="KW-0808">Transferase</keyword>
<dbReference type="EC" id="2.7.12.1" evidence="1"/>
<comment type="catalytic activity">
    <reaction evidence="8">
        <text>L-seryl-[protein] + ATP = O-phospho-L-seryl-[protein] + ADP + H(+)</text>
        <dbReference type="Rhea" id="RHEA:17989"/>
        <dbReference type="Rhea" id="RHEA-COMP:9863"/>
        <dbReference type="Rhea" id="RHEA-COMP:11604"/>
        <dbReference type="ChEBI" id="CHEBI:15378"/>
        <dbReference type="ChEBI" id="CHEBI:29999"/>
        <dbReference type="ChEBI" id="CHEBI:30616"/>
        <dbReference type="ChEBI" id="CHEBI:83421"/>
        <dbReference type="ChEBI" id="CHEBI:456216"/>
        <dbReference type="EC" id="2.7.12.1"/>
    </reaction>
</comment>
<evidence type="ECO:0000256" key="5">
    <source>
        <dbReference type="ARBA" id="ARBA00022777"/>
    </source>
</evidence>
<dbReference type="Gene3D" id="1.25.40.10">
    <property type="entry name" value="Tetratricopeptide repeat domain"/>
    <property type="match status" value="1"/>
</dbReference>
<evidence type="ECO:0000313" key="16">
    <source>
        <dbReference type="Proteomes" id="UP000472266"/>
    </source>
</evidence>
<dbReference type="GO" id="GO:0043515">
    <property type="term" value="F:kinetochore binding"/>
    <property type="evidence" value="ECO:0007669"/>
    <property type="project" value="Ensembl"/>
</dbReference>
<organism evidence="15 16">
    <name type="scientific">Strigops habroptila</name>
    <name type="common">Kakapo</name>
    <dbReference type="NCBI Taxonomy" id="2489341"/>
    <lineage>
        <taxon>Eukaryota</taxon>
        <taxon>Metazoa</taxon>
        <taxon>Chordata</taxon>
        <taxon>Craniata</taxon>
        <taxon>Vertebrata</taxon>
        <taxon>Euteleostomi</taxon>
        <taxon>Archelosauria</taxon>
        <taxon>Archosauria</taxon>
        <taxon>Dinosauria</taxon>
        <taxon>Saurischia</taxon>
        <taxon>Theropoda</taxon>
        <taxon>Coelurosauria</taxon>
        <taxon>Aves</taxon>
        <taxon>Neognathae</taxon>
        <taxon>Neoaves</taxon>
        <taxon>Telluraves</taxon>
        <taxon>Australaves</taxon>
        <taxon>Psittaciformes</taxon>
        <taxon>Psittacidae</taxon>
        <taxon>Strigops</taxon>
    </lineage>
</organism>
<keyword evidence="7" id="KW-0829">Tyrosine-protein kinase</keyword>
<dbReference type="GO" id="GO:0016321">
    <property type="term" value="P:female meiosis chromosome segregation"/>
    <property type="evidence" value="ECO:0007669"/>
    <property type="project" value="Ensembl"/>
</dbReference>
<keyword evidence="5" id="KW-0418">Kinase</keyword>
<proteinExistence type="predicted"/>
<dbReference type="FunFam" id="1.25.40.10:FF:000101">
    <property type="entry name" value="Dual specificity protein kinase TTK"/>
    <property type="match status" value="1"/>
</dbReference>
<evidence type="ECO:0000256" key="9">
    <source>
        <dbReference type="ARBA" id="ARBA00049308"/>
    </source>
</evidence>
<feature type="region of interest" description="Disordered" evidence="13">
    <location>
        <begin position="201"/>
        <end position="231"/>
    </location>
</feature>
<evidence type="ECO:0000256" key="11">
    <source>
        <dbReference type="ARBA" id="ARBA00074660"/>
    </source>
</evidence>
<comment type="catalytic activity">
    <reaction evidence="10">
        <text>L-tyrosyl-[protein] + ATP = O-phospho-L-tyrosyl-[protein] + ADP + H(+)</text>
        <dbReference type="Rhea" id="RHEA:10596"/>
        <dbReference type="Rhea" id="RHEA-COMP:10136"/>
        <dbReference type="Rhea" id="RHEA-COMP:20101"/>
        <dbReference type="ChEBI" id="CHEBI:15378"/>
        <dbReference type="ChEBI" id="CHEBI:30616"/>
        <dbReference type="ChEBI" id="CHEBI:46858"/>
        <dbReference type="ChEBI" id="CHEBI:61978"/>
        <dbReference type="ChEBI" id="CHEBI:456216"/>
        <dbReference type="EC" id="2.7.12.1"/>
    </reaction>
</comment>
<dbReference type="GO" id="GO:0042802">
    <property type="term" value="F:identical protein binding"/>
    <property type="evidence" value="ECO:0007669"/>
    <property type="project" value="Ensembl"/>
</dbReference>
<evidence type="ECO:0000256" key="1">
    <source>
        <dbReference type="ARBA" id="ARBA00013203"/>
    </source>
</evidence>
<dbReference type="CDD" id="cd14131">
    <property type="entry name" value="PKc_Mps1"/>
    <property type="match status" value="1"/>
</dbReference>
<evidence type="ECO:0000256" key="6">
    <source>
        <dbReference type="ARBA" id="ARBA00022840"/>
    </source>
</evidence>
<keyword evidence="6 12" id="KW-0067">ATP-binding</keyword>
<gene>
    <name evidence="15" type="primary">TTK</name>
</gene>
<keyword evidence="16" id="KW-1185">Reference proteome</keyword>
<comment type="catalytic activity">
    <reaction evidence="9">
        <text>L-threonyl-[protein] + ATP = O-phospho-L-threonyl-[protein] + ADP + H(+)</text>
        <dbReference type="Rhea" id="RHEA:46608"/>
        <dbReference type="Rhea" id="RHEA-COMP:11060"/>
        <dbReference type="Rhea" id="RHEA-COMP:11605"/>
        <dbReference type="ChEBI" id="CHEBI:15378"/>
        <dbReference type="ChEBI" id="CHEBI:30013"/>
        <dbReference type="ChEBI" id="CHEBI:30616"/>
        <dbReference type="ChEBI" id="CHEBI:61977"/>
        <dbReference type="ChEBI" id="CHEBI:456216"/>
        <dbReference type="EC" id="2.7.12.1"/>
    </reaction>
</comment>
<evidence type="ECO:0000259" key="14">
    <source>
        <dbReference type="PROSITE" id="PS50011"/>
    </source>
</evidence>
<accession>A0A672TQ32</accession>
<feature type="domain" description="Protein kinase" evidence="14">
    <location>
        <begin position="305"/>
        <end position="571"/>
    </location>
</feature>
<dbReference type="PROSITE" id="PS50011">
    <property type="entry name" value="PROTEIN_KINASE_DOM"/>
    <property type="match status" value="1"/>
</dbReference>
<evidence type="ECO:0000256" key="13">
    <source>
        <dbReference type="SAM" id="MobiDB-lite"/>
    </source>
</evidence>
<sequence>MEEGDLSERGLPQIASIMSRVRDLKSKYRNEDNITDELNCTKISADTTDNSGTVNQIMMTTNNPEDWLCFLLRLEKKGIPQKDVSLLNRLIGRYSQAVTALPAEKHSQDESYARILVRFAELKALQDPEEARDQFHLARLNCKKFAFVHVAFAQFELSQGNAKKCKQLLQKAVECSAVPLEMLETALQNFDSQKKQLLSDEEKENISSLEQSGHPVSKGLSPPDAVTKKSDPLHVCGTPSTRYSDYMDCFRTPVVKNNFLPGCQISTPYSQLPYFLPHTPATPFQNQIPTSIPSHECLAIKGKVYTILKQIGSGGSSKVFQVLNENKQLYAVKYVNLEEADQQTVESYKNEIAHLSKLQQHSDKIIRLYGYEITDHHIYMVMECGNIDLNSWLKKKKKIDPLERKSYWKNMLEAVHTIHEYGIIHSDLKPANFLIVDGMLKLIDFGIANQMQPDVTSIIKDSQVGTMNYMPPEAIKDMSSYGENGKSRSKISPKSDVWSLGCILYCMTYGRTPFQHITNPMNKMHAIVDPSYEIEFPDIAEKDLQDVLKRCLIRNPKQRISVSELLVHPYVQIQSVPNAKGTTEEMKRILGQLVGLNSPNSISRAARTLYEQCNSGKSLDVSAFAKLGSQKSWTTK</sequence>
<dbReference type="PROSITE" id="PS00107">
    <property type="entry name" value="PROTEIN_KINASE_ATP"/>
    <property type="match status" value="1"/>
</dbReference>
<dbReference type="GO" id="GO:0005634">
    <property type="term" value="C:nucleus"/>
    <property type="evidence" value="ECO:0007669"/>
    <property type="project" value="TreeGrafter"/>
</dbReference>
<feature type="binding site" evidence="12">
    <location>
        <position position="333"/>
    </location>
    <ligand>
        <name>ATP</name>
        <dbReference type="ChEBI" id="CHEBI:30616"/>
    </ligand>
</feature>
<name>A0A672TQ32_STRHB</name>
<protein>
    <recommendedName>
        <fullName evidence="11">Dual specificity protein kinase TTK</fullName>
        <ecNumber evidence="1">2.7.12.1</ecNumber>
    </recommendedName>
</protein>
<dbReference type="InParanoid" id="A0A672TQ32"/>
<dbReference type="Proteomes" id="UP000472266">
    <property type="component" value="Chromosome 7"/>
</dbReference>
<dbReference type="GO" id="GO:0000776">
    <property type="term" value="C:kinetochore"/>
    <property type="evidence" value="ECO:0007669"/>
    <property type="project" value="Ensembl"/>
</dbReference>
<dbReference type="InterPro" id="IPR011990">
    <property type="entry name" value="TPR-like_helical_dom_sf"/>
</dbReference>
<dbReference type="PROSITE" id="PS00108">
    <property type="entry name" value="PROTEIN_KINASE_ST"/>
    <property type="match status" value="1"/>
</dbReference>
<reference evidence="15" key="3">
    <citation type="submission" date="2025-09" db="UniProtKB">
        <authorList>
            <consortium name="Ensembl"/>
        </authorList>
    </citation>
    <scope>IDENTIFICATION</scope>
</reference>
<evidence type="ECO:0000313" key="15">
    <source>
        <dbReference type="Ensembl" id="ENSSHBP00005004133.1"/>
    </source>
</evidence>
<dbReference type="PANTHER" id="PTHR22974:SF21">
    <property type="entry name" value="DUAL SPECIFICITY PROTEIN KINASE TTK"/>
    <property type="match status" value="1"/>
</dbReference>
<dbReference type="GO" id="GO:0005524">
    <property type="term" value="F:ATP binding"/>
    <property type="evidence" value="ECO:0007669"/>
    <property type="project" value="UniProtKB-UniRule"/>
</dbReference>
<dbReference type="InterPro" id="IPR017441">
    <property type="entry name" value="Protein_kinase_ATP_BS"/>
</dbReference>
<dbReference type="Gene3D" id="1.10.510.10">
    <property type="entry name" value="Transferase(Phosphotransferase) domain 1"/>
    <property type="match status" value="1"/>
</dbReference>
<evidence type="ECO:0000256" key="7">
    <source>
        <dbReference type="ARBA" id="ARBA00023137"/>
    </source>
</evidence>
<dbReference type="GO" id="GO:0004713">
    <property type="term" value="F:protein tyrosine kinase activity"/>
    <property type="evidence" value="ECO:0007669"/>
    <property type="project" value="UniProtKB-KW"/>
</dbReference>
<dbReference type="Gene3D" id="3.30.200.20">
    <property type="entry name" value="Phosphorylase Kinase, domain 1"/>
    <property type="match status" value="1"/>
</dbReference>
<evidence type="ECO:0000256" key="8">
    <source>
        <dbReference type="ARBA" id="ARBA00049003"/>
    </source>
</evidence>
<dbReference type="PANTHER" id="PTHR22974">
    <property type="entry name" value="MIXED LINEAGE PROTEIN KINASE"/>
    <property type="match status" value="1"/>
</dbReference>
<dbReference type="AlphaFoldDB" id="A0A672TQ32"/>
<dbReference type="SUPFAM" id="SSF56112">
    <property type="entry name" value="Protein kinase-like (PK-like)"/>
    <property type="match status" value="1"/>
</dbReference>
<keyword evidence="2" id="KW-0723">Serine/threonine-protein kinase</keyword>
<reference evidence="15 16" key="1">
    <citation type="submission" date="2019-11" db="EMBL/GenBank/DDBJ databases">
        <title>Strigops habroptila (kakapo) genome, bStrHab1, primary haplotype, v2.</title>
        <authorList>
            <person name="Jarvis E.D."/>
            <person name="Howard J."/>
            <person name="Rhie A."/>
            <person name="Phillippy A."/>
            <person name="Korlach J."/>
            <person name="Digby A."/>
            <person name="Iorns D."/>
            <person name="Eason D."/>
            <person name="Robertson B."/>
            <person name="Raemaekers T."/>
            <person name="Howe K."/>
            <person name="Lewin H."/>
            <person name="Damas J."/>
            <person name="Hastie A."/>
            <person name="Tracey A."/>
            <person name="Chow W."/>
            <person name="Fedrigo O."/>
        </authorList>
    </citation>
    <scope>NUCLEOTIDE SEQUENCE [LARGE SCALE GENOMIC DNA]</scope>
</reference>
<dbReference type="SMART" id="SM00220">
    <property type="entry name" value="S_TKc"/>
    <property type="match status" value="1"/>
</dbReference>
<dbReference type="GeneTree" id="ENSGT00950000182984"/>